<dbReference type="PANTHER" id="PTHR24221">
    <property type="entry name" value="ATP-BINDING CASSETTE SUB-FAMILY B"/>
    <property type="match status" value="1"/>
</dbReference>
<feature type="transmembrane region" description="Helical" evidence="3">
    <location>
        <begin position="268"/>
        <end position="290"/>
    </location>
</feature>
<protein>
    <submittedName>
        <fullName evidence="5">ABC transporter ATP-binding protein</fullName>
    </submittedName>
</protein>
<dbReference type="SUPFAM" id="SSF52540">
    <property type="entry name" value="P-loop containing nucleoside triphosphate hydrolases"/>
    <property type="match status" value="1"/>
</dbReference>
<dbReference type="Proteomes" id="UP001339911">
    <property type="component" value="Unassembled WGS sequence"/>
</dbReference>
<organism evidence="5 6">
    <name type="scientific">Plantactinospora veratri</name>
    <dbReference type="NCBI Taxonomy" id="1436122"/>
    <lineage>
        <taxon>Bacteria</taxon>
        <taxon>Bacillati</taxon>
        <taxon>Actinomycetota</taxon>
        <taxon>Actinomycetes</taxon>
        <taxon>Micromonosporales</taxon>
        <taxon>Micromonosporaceae</taxon>
        <taxon>Plantactinospora</taxon>
    </lineage>
</organism>
<dbReference type="PROSITE" id="PS50893">
    <property type="entry name" value="ABC_TRANSPORTER_2"/>
    <property type="match status" value="1"/>
</dbReference>
<dbReference type="Pfam" id="PF00005">
    <property type="entry name" value="ABC_tran"/>
    <property type="match status" value="1"/>
</dbReference>
<keyword evidence="3" id="KW-0812">Transmembrane</keyword>
<evidence type="ECO:0000256" key="3">
    <source>
        <dbReference type="SAM" id="Phobius"/>
    </source>
</evidence>
<name>A0ABU7SPY4_9ACTN</name>
<keyword evidence="3" id="KW-0472">Membrane</keyword>
<dbReference type="PANTHER" id="PTHR24221:SF646">
    <property type="entry name" value="HAEMOLYSIN SECRETION ATP-BINDING PROTEIN"/>
    <property type="match status" value="1"/>
</dbReference>
<keyword evidence="3" id="KW-1133">Transmembrane helix</keyword>
<dbReference type="InterPro" id="IPR003593">
    <property type="entry name" value="AAA+_ATPase"/>
</dbReference>
<dbReference type="InterPro" id="IPR027417">
    <property type="entry name" value="P-loop_NTPase"/>
</dbReference>
<sequence>MGAAPAGALLRWLGAGRHSTARAVPELWRASWRVGPVLTGTVLTLTLLLGFAGPVQFVAMGAVVGGLTADGVGLWPAVTFLIVVAAARTVLPVVVEPLTGELVRRIDLNFRNRMVACLTGPYGVAHLEDSATRDLISTAQGIASPGQGPGSGARGYLNLIALKAGAFGSILLLAHYRWWLGLGVAAGAMLIRRHILAIWFQTAQALSGDVPGLRRSEYLRDLALRPETAKETRLFGLGGWLVGRHDTAWTTAMGPVWRRRRSIGWRMTVVDLAVLVLAALAGVPIVLGLISGDLDAARAVVLGGALTAIVGLGGFLPDADFPIRYGCLTLPSLLELEERMPAVAAPAGNLPAVDGQRSGAVPPEAARPAGPVGDIRFERVGFHYPGVDRPVVDGVDLTIADGSTVALVGANGAGKTTIIKLLTRLYEPTTGSIRVGGTDLRDLDPEQWRGRLAVIFQDFARYELSARDNVGFGALDLLDDRTALEEAADRAGVLAAIRGMPRGWDSPLSRNYSGGADLSGGQWQRIALARALLAVRAGARVLVLDEPTANLDVRAEAEFYDRFLDLTSGTTTVLVSHRFSTVRRADRICVLDGGRVTEDGSHDELIALGGTYARMFRLQAERFVDG</sequence>
<feature type="transmembrane region" description="Helical" evidence="3">
    <location>
        <begin position="47"/>
        <end position="67"/>
    </location>
</feature>
<reference evidence="5 6" key="1">
    <citation type="submission" date="2024-01" db="EMBL/GenBank/DDBJ databases">
        <title>Genome insights into Plantactinospora veratri sp. nov.</title>
        <authorList>
            <person name="Wang L."/>
        </authorList>
    </citation>
    <scope>NUCLEOTIDE SEQUENCE [LARGE SCALE GENOMIC DNA]</scope>
    <source>
        <strain evidence="5 6">NEAU-FHS4</strain>
    </source>
</reference>
<keyword evidence="2 5" id="KW-0067">ATP-binding</keyword>
<dbReference type="InterPro" id="IPR017871">
    <property type="entry name" value="ABC_transporter-like_CS"/>
</dbReference>
<dbReference type="InterPro" id="IPR039421">
    <property type="entry name" value="Type_1_exporter"/>
</dbReference>
<dbReference type="EMBL" id="JAZGQL010000040">
    <property type="protein sequence ID" value="MEE6312003.1"/>
    <property type="molecule type" value="Genomic_DNA"/>
</dbReference>
<keyword evidence="6" id="KW-1185">Reference proteome</keyword>
<feature type="transmembrane region" description="Helical" evidence="3">
    <location>
        <begin position="296"/>
        <end position="316"/>
    </location>
</feature>
<evidence type="ECO:0000313" key="6">
    <source>
        <dbReference type="Proteomes" id="UP001339911"/>
    </source>
</evidence>
<accession>A0ABU7SPY4</accession>
<keyword evidence="1" id="KW-0547">Nucleotide-binding</keyword>
<evidence type="ECO:0000256" key="2">
    <source>
        <dbReference type="ARBA" id="ARBA00022840"/>
    </source>
</evidence>
<evidence type="ECO:0000313" key="5">
    <source>
        <dbReference type="EMBL" id="MEE6312003.1"/>
    </source>
</evidence>
<dbReference type="SMART" id="SM00382">
    <property type="entry name" value="AAA"/>
    <property type="match status" value="1"/>
</dbReference>
<dbReference type="Gene3D" id="3.40.50.300">
    <property type="entry name" value="P-loop containing nucleotide triphosphate hydrolases"/>
    <property type="match status" value="1"/>
</dbReference>
<dbReference type="RefSeq" id="WP_331211884.1">
    <property type="nucleotide sequence ID" value="NZ_JAZGQL010000040.1"/>
</dbReference>
<evidence type="ECO:0000256" key="1">
    <source>
        <dbReference type="ARBA" id="ARBA00022741"/>
    </source>
</evidence>
<dbReference type="PROSITE" id="PS00211">
    <property type="entry name" value="ABC_TRANSPORTER_1"/>
    <property type="match status" value="1"/>
</dbReference>
<proteinExistence type="predicted"/>
<dbReference type="CDD" id="cd03228">
    <property type="entry name" value="ABCC_MRP_Like"/>
    <property type="match status" value="1"/>
</dbReference>
<evidence type="ECO:0000259" key="4">
    <source>
        <dbReference type="PROSITE" id="PS50893"/>
    </source>
</evidence>
<dbReference type="InterPro" id="IPR003439">
    <property type="entry name" value="ABC_transporter-like_ATP-bd"/>
</dbReference>
<feature type="transmembrane region" description="Helical" evidence="3">
    <location>
        <begin position="74"/>
        <end position="95"/>
    </location>
</feature>
<gene>
    <name evidence="5" type="ORF">V1634_34860</name>
</gene>
<feature type="domain" description="ABC transporter" evidence="4">
    <location>
        <begin position="375"/>
        <end position="618"/>
    </location>
</feature>
<comment type="caution">
    <text evidence="5">The sequence shown here is derived from an EMBL/GenBank/DDBJ whole genome shotgun (WGS) entry which is preliminary data.</text>
</comment>
<dbReference type="GO" id="GO:0005524">
    <property type="term" value="F:ATP binding"/>
    <property type="evidence" value="ECO:0007669"/>
    <property type="project" value="UniProtKB-KW"/>
</dbReference>